<evidence type="ECO:0000313" key="3">
    <source>
        <dbReference type="Proteomes" id="UP000774000"/>
    </source>
</evidence>
<dbReference type="AlphaFoldDB" id="A0A939BPP3"/>
<gene>
    <name evidence="2" type="ORF">JOC47_002183</name>
</gene>
<keyword evidence="2" id="KW-0240">DNA-directed RNA polymerase</keyword>
<dbReference type="Proteomes" id="UP000774000">
    <property type="component" value="Unassembled WGS sequence"/>
</dbReference>
<dbReference type="InterPro" id="IPR021778">
    <property type="entry name" value="Se/S_carrier-like"/>
</dbReference>
<organism evidence="2 3">
    <name type="scientific">Halanaerobacter jeridensis</name>
    <dbReference type="NCBI Taxonomy" id="706427"/>
    <lineage>
        <taxon>Bacteria</taxon>
        <taxon>Bacillati</taxon>
        <taxon>Bacillota</taxon>
        <taxon>Clostridia</taxon>
        <taxon>Halanaerobiales</taxon>
        <taxon>Halobacteroidaceae</taxon>
        <taxon>Halanaerobacter</taxon>
    </lineage>
</organism>
<proteinExistence type="predicted"/>
<reference evidence="2" key="1">
    <citation type="submission" date="2021-01" db="EMBL/GenBank/DDBJ databases">
        <title>Genomic Encyclopedia of Type Strains, Phase IV (KMG-IV): sequencing the most valuable type-strain genomes for metagenomic binning, comparative biology and taxonomic classification.</title>
        <authorList>
            <person name="Goeker M."/>
        </authorList>
    </citation>
    <scope>NUCLEOTIDE SEQUENCE</scope>
    <source>
        <strain evidence="2">DSM 23230</strain>
    </source>
</reference>
<feature type="domain" description="Putative Se/S carrier protein-like" evidence="1">
    <location>
        <begin position="8"/>
        <end position="74"/>
    </location>
</feature>
<keyword evidence="2" id="KW-0804">Transcription</keyword>
<dbReference type="Pfam" id="PF11823">
    <property type="entry name" value="Se_S_carrier"/>
    <property type="match status" value="1"/>
</dbReference>
<accession>A0A939BPP3</accession>
<keyword evidence="3" id="KW-1185">Reference proteome</keyword>
<dbReference type="GO" id="GO:0000428">
    <property type="term" value="C:DNA-directed RNA polymerase complex"/>
    <property type="evidence" value="ECO:0007669"/>
    <property type="project" value="UniProtKB-KW"/>
</dbReference>
<dbReference type="EMBL" id="JAFBDQ010000011">
    <property type="protein sequence ID" value="MBM7557317.1"/>
    <property type="molecule type" value="Genomic_DNA"/>
</dbReference>
<protein>
    <submittedName>
        <fullName evidence="2">DNA-directed RNA polymerase subunit H (RpoH/RPB5)</fullName>
    </submittedName>
</protein>
<name>A0A939BPP3_9FIRM</name>
<evidence type="ECO:0000313" key="2">
    <source>
        <dbReference type="EMBL" id="MBM7557317.1"/>
    </source>
</evidence>
<comment type="caution">
    <text evidence="2">The sequence shown here is derived from an EMBL/GenBank/DDBJ whole genome shotgun (WGS) entry which is preliminary data.</text>
</comment>
<evidence type="ECO:0000259" key="1">
    <source>
        <dbReference type="Pfam" id="PF11823"/>
    </source>
</evidence>
<sequence length="87" mass="9932">MEEKKKYNLIVFNSTHHALAAEEELKNKDYQIKVVPVPPEISADCGIAIKFSEKQKEIVDIIKKSAIEFAGCYQVIKQGLEKRINKI</sequence>
<dbReference type="RefSeq" id="WP_204702074.1">
    <property type="nucleotide sequence ID" value="NZ_JAFBDQ010000011.1"/>
</dbReference>